<evidence type="ECO:0000313" key="3">
    <source>
        <dbReference type="Proteomes" id="UP001165190"/>
    </source>
</evidence>
<evidence type="ECO:0000313" key="2">
    <source>
        <dbReference type="EMBL" id="GMI85491.1"/>
    </source>
</evidence>
<protein>
    <submittedName>
        <fullName evidence="2">Uncharacterized protein</fullName>
    </submittedName>
</protein>
<keyword evidence="3" id="KW-1185">Reference proteome</keyword>
<dbReference type="EMBL" id="BSYR01000020">
    <property type="protein sequence ID" value="GMI85491.1"/>
    <property type="molecule type" value="Genomic_DNA"/>
</dbReference>
<dbReference type="AlphaFoldDB" id="A0A9W7M2T1"/>
<dbReference type="OrthoDB" id="987723at2759"/>
<feature type="compositionally biased region" description="Low complexity" evidence="1">
    <location>
        <begin position="122"/>
        <end position="136"/>
    </location>
</feature>
<feature type="region of interest" description="Disordered" evidence="1">
    <location>
        <begin position="115"/>
        <end position="136"/>
    </location>
</feature>
<proteinExistence type="predicted"/>
<accession>A0A9W7M2T1</accession>
<organism evidence="2 3">
    <name type="scientific">Hibiscus trionum</name>
    <name type="common">Flower of an hour</name>
    <dbReference type="NCBI Taxonomy" id="183268"/>
    <lineage>
        <taxon>Eukaryota</taxon>
        <taxon>Viridiplantae</taxon>
        <taxon>Streptophyta</taxon>
        <taxon>Embryophyta</taxon>
        <taxon>Tracheophyta</taxon>
        <taxon>Spermatophyta</taxon>
        <taxon>Magnoliopsida</taxon>
        <taxon>eudicotyledons</taxon>
        <taxon>Gunneridae</taxon>
        <taxon>Pentapetalae</taxon>
        <taxon>rosids</taxon>
        <taxon>malvids</taxon>
        <taxon>Malvales</taxon>
        <taxon>Malvaceae</taxon>
        <taxon>Malvoideae</taxon>
        <taxon>Hibiscus</taxon>
    </lineage>
</organism>
<reference evidence="2" key="1">
    <citation type="submission" date="2023-05" db="EMBL/GenBank/DDBJ databases">
        <title>Genome and transcriptome analyses reveal genes involved in the formation of fine ridges on petal epidermal cells in Hibiscus trionum.</title>
        <authorList>
            <person name="Koshimizu S."/>
            <person name="Masuda S."/>
            <person name="Ishii T."/>
            <person name="Shirasu K."/>
            <person name="Hoshino A."/>
            <person name="Arita M."/>
        </authorList>
    </citation>
    <scope>NUCLEOTIDE SEQUENCE</scope>
    <source>
        <strain evidence="2">Hamamatsu line</strain>
    </source>
</reference>
<comment type="caution">
    <text evidence="2">The sequence shown here is derived from an EMBL/GenBank/DDBJ whole genome shotgun (WGS) entry which is preliminary data.</text>
</comment>
<gene>
    <name evidence="2" type="ORF">HRI_002218400</name>
</gene>
<name>A0A9W7M2T1_HIBTR</name>
<dbReference type="Proteomes" id="UP001165190">
    <property type="component" value="Unassembled WGS sequence"/>
</dbReference>
<sequence>MEESREDTEIMFVHDLVAKLSTGKGPQTLFQFYVLSVPKPDTVTSSGIRVLSDDYNFGNWSYQKAKVNLVYEERGSKRSKGNSSNGVRATQTMELEDEGTLYEVEIVQAPVEEMNDDNKPTEQVQQQQEEQQQQPANEVVAVPVENKGDGEEMLVLDDLPMICNYEEGWPGFNAGYGGGWHSYWEPMNEFWEPFGDVNFEPVWDDALWDFKDDDETKKL</sequence>
<evidence type="ECO:0000256" key="1">
    <source>
        <dbReference type="SAM" id="MobiDB-lite"/>
    </source>
</evidence>